<gene>
    <name evidence="2" type="ORF">GGX14DRAFT_387274</name>
</gene>
<keyword evidence="3" id="KW-1185">Reference proteome</keyword>
<sequence length="423" mass="46287">MLGFRVSRKGFKSIAVVSITSVSLASQSPLLQSGGGQGDPAPRNANPTLSEWAISGPTHLHEMTTSLMSNASEILNPSNPLDFLPPSVAEPFEQSRYLYAATIGAYVWDIAFNLGNDYALLFKYKIRFPTIVYFLSRIFTLAYIITCFVYAVAPVKNCNALALGFDICLLLTQTTTAMLFFLRVTAVWHRNKVVFVVFSILWIGVLGGGLTIPIGVRAAHVGPTLQCIDTIIPGYTEVAMIMPLIYDTAIFLAITYRILAHTIVADSPAARARAFFGGTGLSTLSQALLRSGQHFYFIAVASNVTLLVLLRSHLNPVYRSMFATPLLTLVNAMACLVFRKIRFGLISPDGISKAPHPSFSQDFYATPNPRSLPLHSRRTDTGTRAFELSTAYPSLDVRVQREIDKFEDGTDGSQGICKPETLA</sequence>
<keyword evidence="1" id="KW-0472">Membrane</keyword>
<feature type="transmembrane region" description="Helical" evidence="1">
    <location>
        <begin position="295"/>
        <end position="314"/>
    </location>
</feature>
<feature type="transmembrane region" description="Helical" evidence="1">
    <location>
        <begin position="131"/>
        <end position="153"/>
    </location>
</feature>
<dbReference type="EMBL" id="JARJCW010000005">
    <property type="protein sequence ID" value="KAJ7224600.1"/>
    <property type="molecule type" value="Genomic_DNA"/>
</dbReference>
<feature type="transmembrane region" description="Helical" evidence="1">
    <location>
        <begin position="320"/>
        <end position="338"/>
    </location>
</feature>
<feature type="transmembrane region" description="Helical" evidence="1">
    <location>
        <begin position="159"/>
        <end position="181"/>
    </location>
</feature>
<proteinExistence type="predicted"/>
<evidence type="ECO:0000313" key="3">
    <source>
        <dbReference type="Proteomes" id="UP001219525"/>
    </source>
</evidence>
<evidence type="ECO:0000256" key="1">
    <source>
        <dbReference type="SAM" id="Phobius"/>
    </source>
</evidence>
<keyword evidence="1" id="KW-0812">Transmembrane</keyword>
<name>A0AAD6YNM1_9AGAR</name>
<reference evidence="2" key="1">
    <citation type="submission" date="2023-03" db="EMBL/GenBank/DDBJ databases">
        <title>Massive genome expansion in bonnet fungi (Mycena s.s.) driven by repeated elements and novel gene families across ecological guilds.</title>
        <authorList>
            <consortium name="Lawrence Berkeley National Laboratory"/>
            <person name="Harder C.B."/>
            <person name="Miyauchi S."/>
            <person name="Viragh M."/>
            <person name="Kuo A."/>
            <person name="Thoen E."/>
            <person name="Andreopoulos B."/>
            <person name="Lu D."/>
            <person name="Skrede I."/>
            <person name="Drula E."/>
            <person name="Henrissat B."/>
            <person name="Morin E."/>
            <person name="Kohler A."/>
            <person name="Barry K."/>
            <person name="LaButti K."/>
            <person name="Morin E."/>
            <person name="Salamov A."/>
            <person name="Lipzen A."/>
            <person name="Mereny Z."/>
            <person name="Hegedus B."/>
            <person name="Baldrian P."/>
            <person name="Stursova M."/>
            <person name="Weitz H."/>
            <person name="Taylor A."/>
            <person name="Grigoriev I.V."/>
            <person name="Nagy L.G."/>
            <person name="Martin F."/>
            <person name="Kauserud H."/>
        </authorList>
    </citation>
    <scope>NUCLEOTIDE SEQUENCE</scope>
    <source>
        <strain evidence="2">9144</strain>
    </source>
</reference>
<dbReference type="Proteomes" id="UP001219525">
    <property type="component" value="Unassembled WGS sequence"/>
</dbReference>
<organism evidence="2 3">
    <name type="scientific">Mycena pura</name>
    <dbReference type="NCBI Taxonomy" id="153505"/>
    <lineage>
        <taxon>Eukaryota</taxon>
        <taxon>Fungi</taxon>
        <taxon>Dikarya</taxon>
        <taxon>Basidiomycota</taxon>
        <taxon>Agaricomycotina</taxon>
        <taxon>Agaricomycetes</taxon>
        <taxon>Agaricomycetidae</taxon>
        <taxon>Agaricales</taxon>
        <taxon>Marasmiineae</taxon>
        <taxon>Mycenaceae</taxon>
        <taxon>Mycena</taxon>
    </lineage>
</organism>
<keyword evidence="1" id="KW-1133">Transmembrane helix</keyword>
<comment type="caution">
    <text evidence="2">The sequence shown here is derived from an EMBL/GenBank/DDBJ whole genome shotgun (WGS) entry which is preliminary data.</text>
</comment>
<feature type="transmembrane region" description="Helical" evidence="1">
    <location>
        <begin position="193"/>
        <end position="218"/>
    </location>
</feature>
<feature type="transmembrane region" description="Helical" evidence="1">
    <location>
        <begin position="238"/>
        <end position="259"/>
    </location>
</feature>
<dbReference type="AlphaFoldDB" id="A0AAD6YNM1"/>
<protein>
    <submittedName>
        <fullName evidence="2">Uncharacterized protein</fullName>
    </submittedName>
</protein>
<evidence type="ECO:0000313" key="2">
    <source>
        <dbReference type="EMBL" id="KAJ7224600.1"/>
    </source>
</evidence>
<accession>A0AAD6YNM1</accession>